<comment type="pathway">
    <text evidence="1">Carbohydrate acid metabolism.</text>
</comment>
<dbReference type="NCBIfam" id="NF004325">
    <property type="entry name" value="PRK05718.1"/>
    <property type="match status" value="1"/>
</dbReference>
<reference evidence="6" key="1">
    <citation type="submission" date="2020-08" db="EMBL/GenBank/DDBJ databases">
        <title>Genome public.</title>
        <authorList>
            <person name="Liu C."/>
            <person name="Sun Q."/>
        </authorList>
    </citation>
    <scope>NUCLEOTIDE SEQUENCE</scope>
    <source>
        <strain evidence="6">NSJ-52</strain>
    </source>
</reference>
<dbReference type="SUPFAM" id="SSF51569">
    <property type="entry name" value="Aldolase"/>
    <property type="match status" value="1"/>
</dbReference>
<comment type="caution">
    <text evidence="6">The sequence shown here is derived from an EMBL/GenBank/DDBJ whole genome shotgun (WGS) entry which is preliminary data.</text>
</comment>
<sequence length="210" mass="22407">MDMVELLRKVAIVPVIKMDCPEHAVPLARAIRRGGLSAVEITYRSDAAQESIRAIAEEVPDLFVCAGTVLTPEQAEQAVEAGARAVISPGLNLDTVRWCIAHEVPVIPGCATPTEVEMCMREGLSLLKLFPAGIVGGVGMLKALAGPYGTVQFMPTGGVKPGNVKEYLSQKNVAACGGTWIVPMDLLEAGRFDEIEALAREAAQIRDEVR</sequence>
<dbReference type="InterPro" id="IPR031338">
    <property type="entry name" value="KDPG/KHG_AS_2"/>
</dbReference>
<evidence type="ECO:0000313" key="6">
    <source>
        <dbReference type="EMBL" id="MBC5736778.1"/>
    </source>
</evidence>
<dbReference type="NCBIfam" id="TIGR01182">
    <property type="entry name" value="eda"/>
    <property type="match status" value="1"/>
</dbReference>
<organism evidence="6 7">
    <name type="scientific">Lawsonibacter faecis</name>
    <dbReference type="NCBI Taxonomy" id="2763052"/>
    <lineage>
        <taxon>Bacteria</taxon>
        <taxon>Bacillati</taxon>
        <taxon>Bacillota</taxon>
        <taxon>Clostridia</taxon>
        <taxon>Eubacteriales</taxon>
        <taxon>Oscillospiraceae</taxon>
        <taxon>Lawsonibacter</taxon>
    </lineage>
</organism>
<evidence type="ECO:0000256" key="4">
    <source>
        <dbReference type="ARBA" id="ARBA00023239"/>
    </source>
</evidence>
<comment type="similarity">
    <text evidence="2">Belongs to the KHG/KDPG aldolase family.</text>
</comment>
<keyword evidence="4 6" id="KW-0456">Lyase</keyword>
<dbReference type="GO" id="GO:0008675">
    <property type="term" value="F:2-dehydro-3-deoxy-phosphogluconate aldolase activity"/>
    <property type="evidence" value="ECO:0007669"/>
    <property type="project" value="UniProtKB-EC"/>
</dbReference>
<dbReference type="EMBL" id="JACOPQ010000004">
    <property type="protein sequence ID" value="MBC5736778.1"/>
    <property type="molecule type" value="Genomic_DNA"/>
</dbReference>
<dbReference type="AlphaFoldDB" id="A0A8J6JIK7"/>
<dbReference type="EC" id="4.1.2.14" evidence="6"/>
<comment type="subunit">
    <text evidence="3">Homotrimer.</text>
</comment>
<accession>A0A8J6JIK7</accession>
<evidence type="ECO:0000256" key="1">
    <source>
        <dbReference type="ARBA" id="ARBA00004761"/>
    </source>
</evidence>
<dbReference type="PROSITE" id="PS00160">
    <property type="entry name" value="ALDOLASE_KDPG_KHG_2"/>
    <property type="match status" value="1"/>
</dbReference>
<protein>
    <submittedName>
        <fullName evidence="6">Bifunctional 4-hydroxy-2-oxoglutarate aldolase/2-dehydro-3-deoxy-phosphogluconate aldolase</fullName>
        <ecNumber evidence="6">4.1.2.14</ecNumber>
        <ecNumber evidence="6">4.1.3.16</ecNumber>
    </submittedName>
</protein>
<evidence type="ECO:0000256" key="3">
    <source>
        <dbReference type="ARBA" id="ARBA00011233"/>
    </source>
</evidence>
<evidence type="ECO:0000256" key="5">
    <source>
        <dbReference type="ARBA" id="ARBA00023277"/>
    </source>
</evidence>
<dbReference type="PANTHER" id="PTHR30246">
    <property type="entry name" value="2-KETO-3-DEOXY-6-PHOSPHOGLUCONATE ALDOLASE"/>
    <property type="match status" value="1"/>
</dbReference>
<dbReference type="Gene3D" id="3.20.20.70">
    <property type="entry name" value="Aldolase class I"/>
    <property type="match status" value="1"/>
</dbReference>
<evidence type="ECO:0000256" key="2">
    <source>
        <dbReference type="ARBA" id="ARBA00006906"/>
    </source>
</evidence>
<dbReference type="Proteomes" id="UP000607645">
    <property type="component" value="Unassembled WGS sequence"/>
</dbReference>
<dbReference type="Pfam" id="PF01081">
    <property type="entry name" value="Aldolase"/>
    <property type="match status" value="1"/>
</dbReference>
<evidence type="ECO:0000313" key="7">
    <source>
        <dbReference type="Proteomes" id="UP000607645"/>
    </source>
</evidence>
<dbReference type="CDD" id="cd00452">
    <property type="entry name" value="KDPG_aldolase"/>
    <property type="match status" value="1"/>
</dbReference>
<gene>
    <name evidence="6" type="primary">eda</name>
    <name evidence="6" type="ORF">H8S62_07105</name>
</gene>
<dbReference type="EC" id="4.1.3.16" evidence="6"/>
<keyword evidence="5" id="KW-0119">Carbohydrate metabolism</keyword>
<dbReference type="InterPro" id="IPR013785">
    <property type="entry name" value="Aldolase_TIM"/>
</dbReference>
<keyword evidence="7" id="KW-1185">Reference proteome</keyword>
<dbReference type="RefSeq" id="WP_186918864.1">
    <property type="nucleotide sequence ID" value="NZ_JACOPQ010000004.1"/>
</dbReference>
<dbReference type="PANTHER" id="PTHR30246:SF1">
    <property type="entry name" value="2-DEHYDRO-3-DEOXY-6-PHOSPHOGALACTONATE ALDOLASE-RELATED"/>
    <property type="match status" value="1"/>
</dbReference>
<proteinExistence type="inferred from homology"/>
<dbReference type="GO" id="GO:0008700">
    <property type="term" value="F:(R,S)-4-hydroxy-2-oxoglutarate aldolase activity"/>
    <property type="evidence" value="ECO:0007669"/>
    <property type="project" value="UniProtKB-EC"/>
</dbReference>
<dbReference type="InterPro" id="IPR000887">
    <property type="entry name" value="Aldlse_KDPG_KHG"/>
</dbReference>
<name>A0A8J6JIK7_9FIRM</name>